<name>A0A3A4F2V5_9MICC</name>
<evidence type="ECO:0000313" key="3">
    <source>
        <dbReference type="Proteomes" id="UP000266615"/>
    </source>
</evidence>
<proteinExistence type="predicted"/>
<evidence type="ECO:0000256" key="1">
    <source>
        <dbReference type="SAM" id="Phobius"/>
    </source>
</evidence>
<feature type="transmembrane region" description="Helical" evidence="1">
    <location>
        <begin position="74"/>
        <end position="98"/>
    </location>
</feature>
<accession>A0A3A4F2V5</accession>
<keyword evidence="3" id="KW-1185">Reference proteome</keyword>
<feature type="transmembrane region" description="Helical" evidence="1">
    <location>
        <begin position="12"/>
        <end position="27"/>
    </location>
</feature>
<keyword evidence="1" id="KW-1133">Transmembrane helix</keyword>
<keyword evidence="1" id="KW-0812">Transmembrane</keyword>
<gene>
    <name evidence="2" type="ORF">D3250_08230</name>
</gene>
<feature type="transmembrane region" description="Helical" evidence="1">
    <location>
        <begin position="33"/>
        <end position="53"/>
    </location>
</feature>
<keyword evidence="1" id="KW-0472">Membrane</keyword>
<organism evidence="2 3">
    <name type="scientific">Nesterenkonia natronophila</name>
    <dbReference type="NCBI Taxonomy" id="2174932"/>
    <lineage>
        <taxon>Bacteria</taxon>
        <taxon>Bacillati</taxon>
        <taxon>Actinomycetota</taxon>
        <taxon>Actinomycetes</taxon>
        <taxon>Micrococcales</taxon>
        <taxon>Micrococcaceae</taxon>
        <taxon>Nesterenkonia</taxon>
    </lineage>
</organism>
<comment type="caution">
    <text evidence="2">The sequence shown here is derived from an EMBL/GenBank/DDBJ whole genome shotgun (WGS) entry which is preliminary data.</text>
</comment>
<reference evidence="2 3" key="1">
    <citation type="submission" date="2018-09" db="EMBL/GenBank/DDBJ databases">
        <title>Nesterenkonia natronophila sp. nov., an alkaliphilic actinobacteriume isolated from a soda lake, and emended description of the genus Nesterenkonia.</title>
        <authorList>
            <person name="Menes R.J."/>
            <person name="Iriarte A."/>
        </authorList>
    </citation>
    <scope>NUCLEOTIDE SEQUENCE [LARGE SCALE GENOMIC DNA]</scope>
    <source>
        <strain evidence="2 3">M8</strain>
    </source>
</reference>
<dbReference type="Proteomes" id="UP000266615">
    <property type="component" value="Unassembled WGS sequence"/>
</dbReference>
<dbReference type="EMBL" id="QYZP01000002">
    <property type="protein sequence ID" value="RJN32061.1"/>
    <property type="molecule type" value="Genomic_DNA"/>
</dbReference>
<dbReference type="AlphaFoldDB" id="A0A3A4F2V5"/>
<protein>
    <submittedName>
        <fullName evidence="2">Uncharacterized protein</fullName>
    </submittedName>
</protein>
<dbReference type="RefSeq" id="WP_119902850.1">
    <property type="nucleotide sequence ID" value="NZ_QYZP01000002.1"/>
</dbReference>
<sequence>MTFSVVGTPVRSLLIALGSLFLAYGYFAKGRWLAVAVIIALLLVGTGFVLDWVGRRRLKASSPNPKAAYTLMQGWVLVPSGLAAVASALVIVVAVQLAAPDGVTSETKELIGALSAGVTAFLTTMWIDPSEDVDSAIADRVQKVTYETFVSRAGAADSRLSQVINAGEFVDELRNSKDNVGYLADWSRKNRIQRAEVIKQELHDA</sequence>
<evidence type="ECO:0000313" key="2">
    <source>
        <dbReference type="EMBL" id="RJN32061.1"/>
    </source>
</evidence>